<sequence length="175" mass="19869">MSSTESYPPAGYRPATERPSILSNIVSGLRRGVEFLDERGRGAWWAVTILSFFVAPPLGVALLLFMLGTGRMFGHRHHHNSDRALSCGWGRGKMREGWEDRMRSARSAMRPSGNAAFDSYKADTLRRLEEEQRAFEEFLGRLREAKDKAEFDQFMEDRARRAADRTPTEDGEQAA</sequence>
<dbReference type="PATRIC" id="fig|442562.3.peg.3936"/>
<dbReference type="OrthoDB" id="9806878at2"/>
<dbReference type="EMBL" id="AOSK01000113">
    <property type="protein sequence ID" value="EYD74453.1"/>
    <property type="molecule type" value="Genomic_DNA"/>
</dbReference>
<dbReference type="Proteomes" id="UP000019666">
    <property type="component" value="Unassembled WGS sequence"/>
</dbReference>
<organism evidence="3 4">
    <name type="scientific">Rubellimicrobium mesophilum DSM 19309</name>
    <dbReference type="NCBI Taxonomy" id="442562"/>
    <lineage>
        <taxon>Bacteria</taxon>
        <taxon>Pseudomonadati</taxon>
        <taxon>Pseudomonadota</taxon>
        <taxon>Alphaproteobacteria</taxon>
        <taxon>Rhodobacterales</taxon>
        <taxon>Roseobacteraceae</taxon>
        <taxon>Rubellimicrobium</taxon>
    </lineage>
</organism>
<feature type="region of interest" description="Disordered" evidence="1">
    <location>
        <begin position="153"/>
        <end position="175"/>
    </location>
</feature>
<evidence type="ECO:0008006" key="5">
    <source>
        <dbReference type="Google" id="ProtNLM"/>
    </source>
</evidence>
<protein>
    <recommendedName>
        <fullName evidence="5">DUF2852 domain-containing protein</fullName>
    </recommendedName>
</protein>
<keyword evidence="2" id="KW-0812">Transmembrane</keyword>
<name>A0A017HJW3_9RHOB</name>
<evidence type="ECO:0000256" key="2">
    <source>
        <dbReference type="SAM" id="Phobius"/>
    </source>
</evidence>
<evidence type="ECO:0000313" key="3">
    <source>
        <dbReference type="EMBL" id="EYD74453.1"/>
    </source>
</evidence>
<evidence type="ECO:0000256" key="1">
    <source>
        <dbReference type="SAM" id="MobiDB-lite"/>
    </source>
</evidence>
<feature type="compositionally biased region" description="Basic and acidic residues" evidence="1">
    <location>
        <begin position="153"/>
        <end position="168"/>
    </location>
</feature>
<reference evidence="3 4" key="1">
    <citation type="submission" date="2013-02" db="EMBL/GenBank/DDBJ databases">
        <authorList>
            <person name="Fiebig A."/>
            <person name="Goeker M."/>
            <person name="Klenk H.-P.P."/>
        </authorList>
    </citation>
    <scope>NUCLEOTIDE SEQUENCE [LARGE SCALE GENOMIC DNA]</scope>
    <source>
        <strain evidence="3 4">DSM 19309</strain>
    </source>
</reference>
<dbReference type="STRING" id="442562.Rumeso_03990"/>
<keyword evidence="2" id="KW-0472">Membrane</keyword>
<dbReference type="AlphaFoldDB" id="A0A017HJW3"/>
<evidence type="ECO:0000313" key="4">
    <source>
        <dbReference type="Proteomes" id="UP000019666"/>
    </source>
</evidence>
<accession>A0A017HJW3</accession>
<dbReference type="HOGENOM" id="CLU_129704_2_0_5"/>
<gene>
    <name evidence="3" type="ORF">Rumeso_03990</name>
</gene>
<proteinExistence type="predicted"/>
<feature type="transmembrane region" description="Helical" evidence="2">
    <location>
        <begin position="43"/>
        <end position="67"/>
    </location>
</feature>
<comment type="caution">
    <text evidence="3">The sequence shown here is derived from an EMBL/GenBank/DDBJ whole genome shotgun (WGS) entry which is preliminary data.</text>
</comment>
<dbReference type="Pfam" id="PF11014">
    <property type="entry name" value="DUF2852"/>
    <property type="match status" value="1"/>
</dbReference>
<keyword evidence="2" id="KW-1133">Transmembrane helix</keyword>
<dbReference type="RefSeq" id="WP_082483974.1">
    <property type="nucleotide sequence ID" value="NZ_KK088573.1"/>
</dbReference>
<keyword evidence="4" id="KW-1185">Reference proteome</keyword>
<dbReference type="InterPro" id="IPR021273">
    <property type="entry name" value="DUF2852"/>
</dbReference>